<dbReference type="VEuPathDB" id="PlasmoDB:PVW1_040032000"/>
<dbReference type="VEuPathDB" id="PlasmoDB:PVP01_0008390"/>
<gene>
    <name evidence="2" type="primary">vir17</name>
</gene>
<dbReference type="VEuPathDB" id="PlasmoDB:PVPAM_000022700"/>
<proteinExistence type="predicted"/>
<organism evidence="2">
    <name type="scientific">Plasmodium vivax</name>
    <name type="common">malaria parasite P. vivax</name>
    <dbReference type="NCBI Taxonomy" id="5855"/>
    <lineage>
        <taxon>Eukaryota</taxon>
        <taxon>Sar</taxon>
        <taxon>Alveolata</taxon>
        <taxon>Apicomplexa</taxon>
        <taxon>Aconoidasida</taxon>
        <taxon>Haemosporida</taxon>
        <taxon>Plasmodiidae</taxon>
        <taxon>Plasmodium</taxon>
        <taxon>Plasmodium (Plasmodium)</taxon>
    </lineage>
</organism>
<dbReference type="AlphaFoldDB" id="Q7K6M8"/>
<keyword evidence="1" id="KW-0812">Transmembrane</keyword>
<feature type="transmembrane region" description="Helical" evidence="1">
    <location>
        <begin position="333"/>
        <end position="358"/>
    </location>
</feature>
<evidence type="ECO:0000313" key="2">
    <source>
        <dbReference type="EMBL" id="CAB96706.1"/>
    </source>
</evidence>
<name>Q7K6M8_PLAVI</name>
<keyword evidence="1" id="KW-0472">Membrane</keyword>
<sequence>MSYVILFIIFFNYPFLKLMSYINSSNLNMLISRLNDKRYENCYELTLNNFRSVNETDKEALKNIGCHLVSGYRFLYAFSGEKLVSLCKYLNFWLDEQKSKHVIRNSIVSEEEWEKVENLWTKLMQERAVDHQCKREHEEKDISDYSTRIELMSYCINRDYFKGLCQSPTGSVGFRSQKCNSFSNYTSEYYVKLIKGIDCVDKNSEIMNYKYHISGDCTLYNIPKTFPKCDENTLTIVDVDNSKTDIKRCESTANVGVGHNRLDSNNPGSVRLPAVLPYGEAGSLGVETALVDGEAPSSDDETISDDIPFDSMRLTPPSSTEVTLTDNGPSKPIYYAGLSVSGVFFTSMVLYTTLGPLIRSLVSKKKKLSQTTNKHLAEQWLQRTSEYMDLNSESAHYNFPYQSMQN</sequence>
<dbReference type="EMBL" id="AL360354">
    <property type="protein sequence ID" value="CAB96706.1"/>
    <property type="molecule type" value="Genomic_DNA"/>
</dbReference>
<protein>
    <submittedName>
        <fullName evidence="2">Vir17 protein</fullName>
    </submittedName>
</protein>
<dbReference type="VEuPathDB" id="PlasmoDB:PVX_018155"/>
<accession>Q7K6M8</accession>
<evidence type="ECO:0000256" key="1">
    <source>
        <dbReference type="SAM" id="Phobius"/>
    </source>
</evidence>
<keyword evidence="1" id="KW-1133">Transmembrane helix</keyword>
<reference evidence="2" key="1">
    <citation type="submission" date="2000-06" db="EMBL/GenBank/DDBJ databases">
        <authorList>
            <person name="Oliver K."/>
            <person name="Bowman S."/>
            <person name="Hall N."/>
            <person name="Quail M."/>
            <person name="Rajandream M.A."/>
            <person name="Harris D."/>
            <person name="del Portillo H.A."/>
            <person name="Lanzer M."/>
            <person name="Barrell B.G."/>
        </authorList>
    </citation>
    <scope>NUCLEOTIDE SEQUENCE</scope>
</reference>